<dbReference type="EMBL" id="JBJQND010000002">
    <property type="protein sequence ID" value="KAL3887451.1"/>
    <property type="molecule type" value="Genomic_DNA"/>
</dbReference>
<protein>
    <submittedName>
        <fullName evidence="1">Uncharacterized protein</fullName>
    </submittedName>
</protein>
<gene>
    <name evidence="1" type="ORF">ACJMK2_027392</name>
</gene>
<dbReference type="AlphaFoldDB" id="A0ABD3XMM7"/>
<proteinExistence type="predicted"/>
<feature type="non-terminal residue" evidence="1">
    <location>
        <position position="1"/>
    </location>
</feature>
<name>A0ABD3XMM7_SINWO</name>
<dbReference type="Proteomes" id="UP001634394">
    <property type="component" value="Unassembled WGS sequence"/>
</dbReference>
<feature type="non-terminal residue" evidence="1">
    <location>
        <position position="184"/>
    </location>
</feature>
<evidence type="ECO:0000313" key="1">
    <source>
        <dbReference type="EMBL" id="KAL3887451.1"/>
    </source>
</evidence>
<comment type="caution">
    <text evidence="1">The sequence shown here is derived from an EMBL/GenBank/DDBJ whole genome shotgun (WGS) entry which is preliminary data.</text>
</comment>
<keyword evidence="2" id="KW-1185">Reference proteome</keyword>
<sequence>TQVNIPAVTNPRNGDTVNLTCIIIAFALPALWKNNDNGAHITTCFNSGTCSPQSDGDRYSFSSTASSIIVTISRFNSTIDTFTWKCEHSGIVAVYRIRTANTSIITTAPSTAGISAVNTTGTPIPNTAVTTAPSTAVIEAVNTTGTPIPNTVATTAPSTAVIEAVNTTGTPIPNTAVTTATNKT</sequence>
<organism evidence="1 2">
    <name type="scientific">Sinanodonta woodiana</name>
    <name type="common">Chinese pond mussel</name>
    <name type="synonym">Anodonta woodiana</name>
    <dbReference type="NCBI Taxonomy" id="1069815"/>
    <lineage>
        <taxon>Eukaryota</taxon>
        <taxon>Metazoa</taxon>
        <taxon>Spiralia</taxon>
        <taxon>Lophotrochozoa</taxon>
        <taxon>Mollusca</taxon>
        <taxon>Bivalvia</taxon>
        <taxon>Autobranchia</taxon>
        <taxon>Heteroconchia</taxon>
        <taxon>Palaeoheterodonta</taxon>
        <taxon>Unionida</taxon>
        <taxon>Unionoidea</taxon>
        <taxon>Unionidae</taxon>
        <taxon>Unioninae</taxon>
        <taxon>Sinanodonta</taxon>
    </lineage>
</organism>
<evidence type="ECO:0000313" key="2">
    <source>
        <dbReference type="Proteomes" id="UP001634394"/>
    </source>
</evidence>
<accession>A0ABD3XMM7</accession>
<reference evidence="1 2" key="1">
    <citation type="submission" date="2024-11" db="EMBL/GenBank/DDBJ databases">
        <title>Chromosome-level genome assembly of the freshwater bivalve Anodonta woodiana.</title>
        <authorList>
            <person name="Chen X."/>
        </authorList>
    </citation>
    <scope>NUCLEOTIDE SEQUENCE [LARGE SCALE GENOMIC DNA]</scope>
    <source>
        <strain evidence="1">MN2024</strain>
        <tissue evidence="1">Gills</tissue>
    </source>
</reference>